<dbReference type="Pfam" id="PF01464">
    <property type="entry name" value="SLT"/>
    <property type="match status" value="1"/>
</dbReference>
<comment type="similarity">
    <text evidence="1">Belongs to the virb1 family.</text>
</comment>
<dbReference type="InterPro" id="IPR008258">
    <property type="entry name" value="Transglycosylase_SLT_dom_1"/>
</dbReference>
<dbReference type="SUPFAM" id="SSF53955">
    <property type="entry name" value="Lysozyme-like"/>
    <property type="match status" value="1"/>
</dbReference>
<dbReference type="Gene3D" id="1.10.530.10">
    <property type="match status" value="1"/>
</dbReference>
<dbReference type="EMBL" id="JADZGI010000006">
    <property type="protein sequence ID" value="MBH0114994.1"/>
    <property type="molecule type" value="Genomic_DNA"/>
</dbReference>
<dbReference type="RefSeq" id="WP_197167088.1">
    <property type="nucleotide sequence ID" value="NZ_JADZGI010000006.1"/>
</dbReference>
<feature type="domain" description="Transglycosylase SLT" evidence="2">
    <location>
        <begin position="12"/>
        <end position="135"/>
    </location>
</feature>
<dbReference type="AlphaFoldDB" id="A0A931HFS8"/>
<organism evidence="3 4">
    <name type="scientific">Novosphingobium aureum</name>
    <dbReference type="NCBI Taxonomy" id="2792964"/>
    <lineage>
        <taxon>Bacteria</taxon>
        <taxon>Pseudomonadati</taxon>
        <taxon>Pseudomonadota</taxon>
        <taxon>Alphaproteobacteria</taxon>
        <taxon>Sphingomonadales</taxon>
        <taxon>Sphingomonadaceae</taxon>
        <taxon>Novosphingobium</taxon>
    </lineage>
</organism>
<name>A0A931HFS8_9SPHN</name>
<evidence type="ECO:0000313" key="4">
    <source>
        <dbReference type="Proteomes" id="UP000617634"/>
    </source>
</evidence>
<dbReference type="CDD" id="cd16892">
    <property type="entry name" value="LT_VirB1-like"/>
    <property type="match status" value="1"/>
</dbReference>
<proteinExistence type="inferred from homology"/>
<evidence type="ECO:0000259" key="2">
    <source>
        <dbReference type="Pfam" id="PF01464"/>
    </source>
</evidence>
<dbReference type="InterPro" id="IPR023346">
    <property type="entry name" value="Lysozyme-like_dom_sf"/>
</dbReference>
<accession>A0A931HFS8</accession>
<gene>
    <name evidence="3" type="ORF">I5E68_18775</name>
</gene>
<keyword evidence="4" id="KW-1185">Reference proteome</keyword>
<dbReference type="Proteomes" id="UP000617634">
    <property type="component" value="Unassembled WGS sequence"/>
</dbReference>
<comment type="caution">
    <text evidence="3">The sequence shown here is derived from an EMBL/GenBank/DDBJ whole genome shotgun (WGS) entry which is preliminary data.</text>
</comment>
<reference evidence="3" key="1">
    <citation type="submission" date="2020-11" db="EMBL/GenBank/DDBJ databases">
        <title>Novosphingobium aureum sp. nov., a marine bacterium isolated from sediment of a salt flat.</title>
        <authorList>
            <person name="Yoo Y."/>
            <person name="Kim J.-J."/>
        </authorList>
    </citation>
    <scope>NUCLEOTIDE SEQUENCE</scope>
    <source>
        <strain evidence="3">YJ-S2-02</strain>
    </source>
</reference>
<protein>
    <submittedName>
        <fullName evidence="3">Lytic transglycosylase domain-containing protein</fullName>
    </submittedName>
</protein>
<evidence type="ECO:0000256" key="1">
    <source>
        <dbReference type="ARBA" id="ARBA00009387"/>
    </source>
</evidence>
<evidence type="ECO:0000313" key="3">
    <source>
        <dbReference type="EMBL" id="MBH0114994.1"/>
    </source>
</evidence>
<sequence>MIYTVAALTALAQQCAPGVATEALVPLLVAESEGNPLAINVNKGPRVNAANLADAVALVKRYVAAGHSVDIGLGQINSRNLARLGTTIEQTFDPCTNLGLASRVLQEGYAQASQHYSGLDAISVTYSLYNTGSMSRGFRNGYVKRVWAAAARVGAIETPPALPDLSSSPSILTSTPQEDSAIEAPEQWVFGQASTGIEVFQ</sequence>